<dbReference type="InterPro" id="IPR016054">
    <property type="entry name" value="LY6_UPA_recep-like"/>
</dbReference>
<reference evidence="9" key="2">
    <citation type="submission" date="2025-05" db="UniProtKB">
        <authorList>
            <consortium name="Ensembl"/>
        </authorList>
    </citation>
    <scope>IDENTIFICATION</scope>
</reference>
<evidence type="ECO:0000256" key="2">
    <source>
        <dbReference type="ARBA" id="ARBA00022475"/>
    </source>
</evidence>
<keyword evidence="5" id="KW-0325">Glycoprotein</keyword>
<evidence type="ECO:0000313" key="10">
    <source>
        <dbReference type="Proteomes" id="UP000694580"/>
    </source>
</evidence>
<evidence type="ECO:0000256" key="4">
    <source>
        <dbReference type="ARBA" id="ARBA00023136"/>
    </source>
</evidence>
<dbReference type="RefSeq" id="XP_028837574.1">
    <property type="nucleotide sequence ID" value="XM_028981741.1"/>
</dbReference>
<keyword evidence="2" id="KW-1003">Cell membrane</keyword>
<dbReference type="GeneID" id="114791154"/>
<accession>A0A8C3ZT87</accession>
<comment type="subcellular location">
    <subcellularLocation>
        <location evidence="1">Cell membrane</location>
    </subcellularLocation>
</comment>
<organism evidence="9 10">
    <name type="scientific">Denticeps clupeoides</name>
    <name type="common">denticle herring</name>
    <dbReference type="NCBI Taxonomy" id="299321"/>
    <lineage>
        <taxon>Eukaryota</taxon>
        <taxon>Metazoa</taxon>
        <taxon>Chordata</taxon>
        <taxon>Craniata</taxon>
        <taxon>Vertebrata</taxon>
        <taxon>Euteleostomi</taxon>
        <taxon>Actinopterygii</taxon>
        <taxon>Neopterygii</taxon>
        <taxon>Teleostei</taxon>
        <taxon>Clupei</taxon>
        <taxon>Clupeiformes</taxon>
        <taxon>Denticipitoidei</taxon>
        <taxon>Denticipitidae</taxon>
        <taxon>Denticeps</taxon>
    </lineage>
</organism>
<dbReference type="GO" id="GO:0005886">
    <property type="term" value="C:plasma membrane"/>
    <property type="evidence" value="ECO:0007669"/>
    <property type="project" value="UniProtKB-SubCell"/>
</dbReference>
<proteinExistence type="predicted"/>
<keyword evidence="3 6" id="KW-0732">Signal</keyword>
<dbReference type="SUPFAM" id="SSF57302">
    <property type="entry name" value="Snake toxin-like"/>
    <property type="match status" value="1"/>
</dbReference>
<dbReference type="InterPro" id="IPR051110">
    <property type="entry name" value="Ly-6/neurotoxin-like_GPI-ap"/>
</dbReference>
<sequence>MRTRTALLLLLGLSIQTAEGLKCYVCSASTTNAGCTQNTQDCSPPLDTCMTTVDTMGKVSAIVKQCASRATCSGAASSAKVDSAGNGNRVSCCSSYLCNYNTASGVQPHRRLLGAVLCCVTVLLSV</sequence>
<dbReference type="Gene3D" id="2.10.60.10">
    <property type="entry name" value="CD59"/>
    <property type="match status" value="1"/>
</dbReference>
<dbReference type="GeneTree" id="ENSGT00980000199189"/>
<evidence type="ECO:0000256" key="1">
    <source>
        <dbReference type="ARBA" id="ARBA00004236"/>
    </source>
</evidence>
<keyword evidence="10" id="KW-1185">Reference proteome</keyword>
<reference evidence="9 10" key="1">
    <citation type="submission" date="2020-06" db="EMBL/GenBank/DDBJ databases">
        <authorList>
            <consortium name="Wellcome Sanger Institute Data Sharing"/>
        </authorList>
    </citation>
    <scope>NUCLEOTIDE SEQUENCE [LARGE SCALE GENOMIC DNA]</scope>
</reference>
<feature type="domain" description="UPAR/Ly6" evidence="7">
    <location>
        <begin position="21"/>
        <end position="113"/>
    </location>
</feature>
<evidence type="ECO:0000256" key="5">
    <source>
        <dbReference type="ARBA" id="ARBA00023180"/>
    </source>
</evidence>
<evidence type="ECO:0000256" key="3">
    <source>
        <dbReference type="ARBA" id="ARBA00022729"/>
    </source>
</evidence>
<name>A0A8C3ZT87_9TELE</name>
<evidence type="ECO:0000313" key="8">
    <source>
        <dbReference type="Ensembl" id="ENSDCDP00010021619.1"/>
    </source>
</evidence>
<dbReference type="SMART" id="SM00134">
    <property type="entry name" value="LU"/>
    <property type="match status" value="1"/>
</dbReference>
<dbReference type="Proteomes" id="UP000694580">
    <property type="component" value="Chromosome 5"/>
</dbReference>
<dbReference type="Ensembl" id="ENSDCDT00010040860.1">
    <property type="protein sequence ID" value="ENSDCDP00010032971.1"/>
    <property type="gene ID" value="ENSDCDG00010021042.1"/>
</dbReference>
<dbReference type="PANTHER" id="PTHR16983">
    <property type="entry name" value="UPAR/LY6 DOMAIN-CONTAINING PROTEIN"/>
    <property type="match status" value="1"/>
</dbReference>
<dbReference type="PANTHER" id="PTHR16983:SF10">
    <property type="entry name" value="PROTEIN QUIVER"/>
    <property type="match status" value="1"/>
</dbReference>
<dbReference type="InterPro" id="IPR045860">
    <property type="entry name" value="Snake_toxin-like_sf"/>
</dbReference>
<keyword evidence="4" id="KW-0472">Membrane</keyword>
<dbReference type="AlphaFoldDB" id="A0A8C3ZT87"/>
<feature type="chain" id="PRO_5044680158" description="UPAR/Ly6 domain-containing protein" evidence="6">
    <location>
        <begin position="21"/>
        <end position="126"/>
    </location>
</feature>
<gene>
    <name evidence="9" type="primary">LOC114791154</name>
    <name evidence="8" type="synonym">LOC114773591</name>
</gene>
<feature type="signal peptide" evidence="6">
    <location>
        <begin position="1"/>
        <end position="20"/>
    </location>
</feature>
<evidence type="ECO:0000313" key="9">
    <source>
        <dbReference type="Ensembl" id="ENSDCDP00010032971.1"/>
    </source>
</evidence>
<evidence type="ECO:0000256" key="6">
    <source>
        <dbReference type="SAM" id="SignalP"/>
    </source>
</evidence>
<dbReference type="InterPro" id="IPR035076">
    <property type="entry name" value="Toxin/TOLIP"/>
</dbReference>
<evidence type="ECO:0000259" key="7">
    <source>
        <dbReference type="SMART" id="SM00134"/>
    </source>
</evidence>
<dbReference type="Ensembl" id="ENSDCDT00010023774.1">
    <property type="protein sequence ID" value="ENSDCDP00010021619.1"/>
    <property type="gene ID" value="ENSDCDG00010010658.1"/>
</dbReference>
<dbReference type="Pfam" id="PF00087">
    <property type="entry name" value="Toxin_TOLIP"/>
    <property type="match status" value="1"/>
</dbReference>
<protein>
    <recommendedName>
        <fullName evidence="7">UPAR/Ly6 domain-containing protein</fullName>
    </recommendedName>
</protein>
<dbReference type="OrthoDB" id="10002433at2759"/>